<dbReference type="OrthoDB" id="9812349at2"/>
<gene>
    <name evidence="2" type="ORF">CGZ75_00105</name>
</gene>
<name>A0A229P5S7_9BACL</name>
<proteinExistence type="predicted"/>
<protein>
    <recommendedName>
        <fullName evidence="4">DUF805 domain-containing protein</fullName>
    </recommendedName>
</protein>
<dbReference type="InterPro" id="IPR008523">
    <property type="entry name" value="DUF805"/>
</dbReference>
<dbReference type="AlphaFoldDB" id="A0A229P5S7"/>
<keyword evidence="3" id="KW-1185">Reference proteome</keyword>
<dbReference type="Pfam" id="PF05656">
    <property type="entry name" value="DUF805"/>
    <property type="match status" value="1"/>
</dbReference>
<dbReference type="RefSeq" id="WP_089524477.1">
    <property type="nucleotide sequence ID" value="NZ_NMUQ01000001.1"/>
</dbReference>
<dbReference type="PANTHER" id="PTHR34980:SF2">
    <property type="entry name" value="INNER MEMBRANE PROTEIN YHAH-RELATED"/>
    <property type="match status" value="1"/>
</dbReference>
<evidence type="ECO:0000313" key="2">
    <source>
        <dbReference type="EMBL" id="OXM17401.1"/>
    </source>
</evidence>
<keyword evidence="1" id="KW-1133">Transmembrane helix</keyword>
<keyword evidence="1" id="KW-0472">Membrane</keyword>
<feature type="transmembrane region" description="Helical" evidence="1">
    <location>
        <begin position="78"/>
        <end position="97"/>
    </location>
</feature>
<comment type="caution">
    <text evidence="2">The sequence shown here is derived from an EMBL/GenBank/DDBJ whole genome shotgun (WGS) entry which is preliminary data.</text>
</comment>
<evidence type="ECO:0008006" key="4">
    <source>
        <dbReference type="Google" id="ProtNLM"/>
    </source>
</evidence>
<dbReference type="Proteomes" id="UP000215145">
    <property type="component" value="Unassembled WGS sequence"/>
</dbReference>
<dbReference type="EMBL" id="NMUQ01000001">
    <property type="protein sequence ID" value="OXM17401.1"/>
    <property type="molecule type" value="Genomic_DNA"/>
</dbReference>
<evidence type="ECO:0000256" key="1">
    <source>
        <dbReference type="SAM" id="Phobius"/>
    </source>
</evidence>
<keyword evidence="1" id="KW-0812">Transmembrane</keyword>
<organism evidence="2 3">
    <name type="scientific">Paenibacillus herberti</name>
    <dbReference type="NCBI Taxonomy" id="1619309"/>
    <lineage>
        <taxon>Bacteria</taxon>
        <taxon>Bacillati</taxon>
        <taxon>Bacillota</taxon>
        <taxon>Bacilli</taxon>
        <taxon>Bacillales</taxon>
        <taxon>Paenibacillaceae</taxon>
        <taxon>Paenibacillus</taxon>
    </lineage>
</organism>
<dbReference type="PANTHER" id="PTHR34980">
    <property type="entry name" value="INNER MEMBRANE PROTEIN-RELATED-RELATED"/>
    <property type="match status" value="1"/>
</dbReference>
<reference evidence="2 3" key="1">
    <citation type="submission" date="2017-07" db="EMBL/GenBank/DDBJ databases">
        <title>Paenibacillus herberti R33 genome sequencing and assembly.</title>
        <authorList>
            <person name="Su W."/>
        </authorList>
    </citation>
    <scope>NUCLEOTIDE SEQUENCE [LARGE SCALE GENOMIC DNA]</scope>
    <source>
        <strain evidence="2 3">R33</strain>
    </source>
</reference>
<feature type="transmembrane region" description="Helical" evidence="1">
    <location>
        <begin position="46"/>
        <end position="66"/>
    </location>
</feature>
<evidence type="ECO:0000313" key="3">
    <source>
        <dbReference type="Proteomes" id="UP000215145"/>
    </source>
</evidence>
<accession>A0A229P5S7</accession>
<feature type="transmembrane region" description="Helical" evidence="1">
    <location>
        <begin position="21"/>
        <end position="40"/>
    </location>
</feature>
<dbReference type="GO" id="GO:0005886">
    <property type="term" value="C:plasma membrane"/>
    <property type="evidence" value="ECO:0007669"/>
    <property type="project" value="TreeGrafter"/>
</dbReference>
<sequence length="115" mass="13153">MGWFLKAIKNYAGFAGRSRRMEYWMFILFSSIFTFIISVLEALIGIPSLLSFLFTLFLLVPSLSVAVRRLHDTGRTGWWNLIGFVPLIGIIVLTVFMCLDGEEHDNEYGRNPKTS</sequence>